<dbReference type="PANTHER" id="PTHR43084">
    <property type="entry name" value="PERSULFIDE DIOXYGENASE ETHE1"/>
    <property type="match status" value="1"/>
</dbReference>
<dbReference type="InterPro" id="IPR044528">
    <property type="entry name" value="POD-like_MBL-fold"/>
</dbReference>
<dbReference type="EMBL" id="CAKLPX010000003">
    <property type="protein sequence ID" value="CAH0992408.1"/>
    <property type="molecule type" value="Genomic_DNA"/>
</dbReference>
<dbReference type="InterPro" id="IPR036866">
    <property type="entry name" value="RibonucZ/Hydroxyglut_hydro"/>
</dbReference>
<keyword evidence="1" id="KW-0479">Metal-binding</keyword>
<dbReference type="InterPro" id="IPR001279">
    <property type="entry name" value="Metallo-B-lactamas"/>
</dbReference>
<evidence type="ECO:0000313" key="4">
    <source>
        <dbReference type="Proteomes" id="UP000838100"/>
    </source>
</evidence>
<comment type="caution">
    <text evidence="3">The sequence shown here is derived from an EMBL/GenBank/DDBJ whole genome shotgun (WGS) entry which is preliminary data.</text>
</comment>
<evidence type="ECO:0000313" key="3">
    <source>
        <dbReference type="EMBL" id="CAH0992408.1"/>
    </source>
</evidence>
<dbReference type="SUPFAM" id="SSF56281">
    <property type="entry name" value="Metallo-hydrolase/oxidoreductase"/>
    <property type="match status" value="1"/>
</dbReference>
<dbReference type="SMART" id="SM00849">
    <property type="entry name" value="Lactamase_B"/>
    <property type="match status" value="1"/>
</dbReference>
<dbReference type="Proteomes" id="UP000838100">
    <property type="component" value="Unassembled WGS sequence"/>
</dbReference>
<organism evidence="3 4">
    <name type="scientific">Sinobacterium norvegicum</name>
    <dbReference type="NCBI Taxonomy" id="1641715"/>
    <lineage>
        <taxon>Bacteria</taxon>
        <taxon>Pseudomonadati</taxon>
        <taxon>Pseudomonadota</taxon>
        <taxon>Gammaproteobacteria</taxon>
        <taxon>Cellvibrionales</taxon>
        <taxon>Spongiibacteraceae</taxon>
        <taxon>Sinobacterium</taxon>
    </lineage>
</organism>
<dbReference type="RefSeq" id="WP_237445096.1">
    <property type="nucleotide sequence ID" value="NZ_CAKLPX010000003.1"/>
</dbReference>
<reference evidence="3" key="1">
    <citation type="submission" date="2021-12" db="EMBL/GenBank/DDBJ databases">
        <authorList>
            <person name="Rodrigo-Torres L."/>
            <person name="Arahal R. D."/>
            <person name="Lucena T."/>
        </authorList>
    </citation>
    <scope>NUCLEOTIDE SEQUENCE</scope>
    <source>
        <strain evidence="3">CECT 8267</strain>
    </source>
</reference>
<dbReference type="PANTHER" id="PTHR43084:SF1">
    <property type="entry name" value="PERSULFIDE DIOXYGENASE ETHE1, MITOCHONDRIAL"/>
    <property type="match status" value="1"/>
</dbReference>
<dbReference type="EC" id="3.-.-.-" evidence="3"/>
<accession>A0ABM9AI27</accession>
<protein>
    <submittedName>
        <fullName evidence="3">Beta-lactamase hydrolase-like protein</fullName>
        <ecNumber evidence="3">3.-.-.-</ecNumber>
    </submittedName>
</protein>
<dbReference type="Pfam" id="PF00753">
    <property type="entry name" value="Lactamase_B"/>
    <property type="match status" value="1"/>
</dbReference>
<dbReference type="InterPro" id="IPR051682">
    <property type="entry name" value="Mito_Persulfide_Diox"/>
</dbReference>
<evidence type="ECO:0000256" key="1">
    <source>
        <dbReference type="ARBA" id="ARBA00022723"/>
    </source>
</evidence>
<feature type="domain" description="Metallo-beta-lactamase" evidence="2">
    <location>
        <begin position="12"/>
        <end position="174"/>
    </location>
</feature>
<keyword evidence="4" id="KW-1185">Reference proteome</keyword>
<dbReference type="CDD" id="cd07724">
    <property type="entry name" value="POD-like_MBL-fold"/>
    <property type="match status" value="1"/>
</dbReference>
<dbReference type="Gene3D" id="3.60.15.10">
    <property type="entry name" value="Ribonuclease Z/Hydroxyacylglutathione hydrolase-like"/>
    <property type="match status" value="1"/>
</dbReference>
<gene>
    <name evidence="3" type="primary">blh</name>
    <name evidence="3" type="ORF">SIN8267_02528</name>
</gene>
<proteinExistence type="predicted"/>
<sequence length="233" mass="26207">MIFRQLFDRESSTYSYLLADKNSAKALLIDPVKEHLEYYLQLLDELGLMLQYAIDTHVHADHVTALGALRDRTGCQTIVGTHSTMHCADRHIDDGEFINCGNLALTAIYTPGHTNDSYCFYLDEHDGYLFTGDTLLIRGTGRTDFQHGSSKDLYHSLFSKLLPLGDEVTVYPGHDYKGWTKTTIGEERKHNPRLQVRDWQGLAAILDNLKLADPKLMDIAIPANQSCGQPLGH</sequence>
<evidence type="ECO:0000259" key="2">
    <source>
        <dbReference type="SMART" id="SM00849"/>
    </source>
</evidence>
<name>A0ABM9AI27_9GAMM</name>